<dbReference type="Proteomes" id="UP000196536">
    <property type="component" value="Unassembled WGS sequence"/>
</dbReference>
<dbReference type="AlphaFoldDB" id="A0A1Z9YYV2"/>
<dbReference type="EMBL" id="NEXX01000002">
    <property type="protein sequence ID" value="OUY07399.1"/>
    <property type="molecule type" value="Genomic_DNA"/>
</dbReference>
<accession>A0A1Z9YYV2</accession>
<organism evidence="1 2">
    <name type="scientific">Acinetobacter populi</name>
    <dbReference type="NCBI Taxonomy" id="1582270"/>
    <lineage>
        <taxon>Bacteria</taxon>
        <taxon>Pseudomonadati</taxon>
        <taxon>Pseudomonadota</taxon>
        <taxon>Gammaproteobacteria</taxon>
        <taxon>Moraxellales</taxon>
        <taxon>Moraxellaceae</taxon>
        <taxon>Acinetobacter</taxon>
    </lineage>
</organism>
<dbReference type="OrthoDB" id="6687295at2"/>
<reference evidence="1 2" key="1">
    <citation type="submission" date="2017-05" db="EMBL/GenBank/DDBJ databases">
        <title>Acinetobacter populi ANC 5415 (= PBJ7), whole genome shotgun sequencing project.</title>
        <authorList>
            <person name="Nemec A."/>
            <person name="Radolfova-Krizova L."/>
        </authorList>
    </citation>
    <scope>NUCLEOTIDE SEQUENCE [LARGE SCALE GENOMIC DNA]</scope>
    <source>
        <strain evidence="1 2">PBJ7</strain>
    </source>
</reference>
<gene>
    <name evidence="1" type="ORF">CAP51_06440</name>
</gene>
<comment type="caution">
    <text evidence="1">The sequence shown here is derived from an EMBL/GenBank/DDBJ whole genome shotgun (WGS) entry which is preliminary data.</text>
</comment>
<evidence type="ECO:0000313" key="2">
    <source>
        <dbReference type="Proteomes" id="UP000196536"/>
    </source>
</evidence>
<keyword evidence="2" id="KW-1185">Reference proteome</keyword>
<evidence type="ECO:0000313" key="1">
    <source>
        <dbReference type="EMBL" id="OUY07399.1"/>
    </source>
</evidence>
<sequence length="138" mass="16104">MTSNDSIDKTAGHIKELIDQLFDIESEINQKKGIPESLGVSLWNEYTDVRKYVWLDGDHVVIIGRSSTFYRIFLDQLGQRTCIYHLSEIDDDNFKLQVLRSGSWIERFEQYVKNLQVRLDNMNLDPTTANNAFKPIDF</sequence>
<protein>
    <submittedName>
        <fullName evidence="1">Uncharacterized protein</fullName>
    </submittedName>
</protein>
<proteinExistence type="predicted"/>
<dbReference type="RefSeq" id="WP_087619950.1">
    <property type="nucleotide sequence ID" value="NZ_JAKVJF010000010.1"/>
</dbReference>
<name>A0A1Z9YYV2_9GAMM</name>